<keyword evidence="4 8" id="KW-0479">Metal-binding</keyword>
<dbReference type="GO" id="GO:0005506">
    <property type="term" value="F:iron ion binding"/>
    <property type="evidence" value="ECO:0007669"/>
    <property type="project" value="InterPro"/>
</dbReference>
<dbReference type="EMBL" id="KQ947405">
    <property type="protein sequence ID" value="KUJ23048.1"/>
    <property type="molecule type" value="Genomic_DNA"/>
</dbReference>
<gene>
    <name evidence="11" type="ORF">LY89DRAFT_165383</name>
</gene>
<dbReference type="PRINTS" id="PR00464">
    <property type="entry name" value="EP450II"/>
</dbReference>
<dbReference type="PROSITE" id="PS00086">
    <property type="entry name" value="CYTOCHROME_P450"/>
    <property type="match status" value="1"/>
</dbReference>
<evidence type="ECO:0000313" key="11">
    <source>
        <dbReference type="EMBL" id="KUJ23048.1"/>
    </source>
</evidence>
<dbReference type="InterPro" id="IPR002974">
    <property type="entry name" value="Cyt_P450_E_CYP52_ascomycetes"/>
</dbReference>
<dbReference type="CDD" id="cd11063">
    <property type="entry name" value="CYP52"/>
    <property type="match status" value="1"/>
</dbReference>
<dbReference type="InterPro" id="IPR001128">
    <property type="entry name" value="Cyt_P450"/>
</dbReference>
<dbReference type="InterPro" id="IPR047146">
    <property type="entry name" value="Cyt_P450_E_CYP52_fungi"/>
</dbReference>
<dbReference type="InterPro" id="IPR017972">
    <property type="entry name" value="Cyt_P450_CS"/>
</dbReference>
<keyword evidence="5 9" id="KW-0560">Oxidoreductase</keyword>
<dbReference type="GeneID" id="28815248"/>
<dbReference type="InterPro" id="IPR036396">
    <property type="entry name" value="Cyt_P450_sf"/>
</dbReference>
<feature type="binding site" description="axial binding residue" evidence="8">
    <location>
        <position position="453"/>
    </location>
    <ligand>
        <name>heme</name>
        <dbReference type="ChEBI" id="CHEBI:30413"/>
    </ligand>
    <ligandPart>
        <name>Fe</name>
        <dbReference type="ChEBI" id="CHEBI:18248"/>
    </ligandPart>
</feature>
<dbReference type="KEGG" id="psco:LY89DRAFT_165383"/>
<dbReference type="InParanoid" id="A0A194XS75"/>
<evidence type="ECO:0000256" key="6">
    <source>
        <dbReference type="ARBA" id="ARBA00023004"/>
    </source>
</evidence>
<accession>A0A194XS75</accession>
<keyword evidence="10" id="KW-1133">Transmembrane helix</keyword>
<evidence type="ECO:0000313" key="12">
    <source>
        <dbReference type="Proteomes" id="UP000070700"/>
    </source>
</evidence>
<dbReference type="SUPFAM" id="SSF48264">
    <property type="entry name" value="Cytochrome P450"/>
    <property type="match status" value="1"/>
</dbReference>
<dbReference type="RefSeq" id="XP_018077403.1">
    <property type="nucleotide sequence ID" value="XM_018205522.1"/>
</dbReference>
<sequence length="508" mass="57657">MAFSFYYALAALVVVVGVVLQKIVNHIRVARFKKQHGCKPEFRIPQRERIIGYGLYQTQLKASKEKNMTTVSRQRYLDYGNTWSGQMMGQKFFNTIEPENLKHFLATDFKDFGLGRRQEAFGPLLGQGIFTTDGAQWEHSRALVRPNFTKSQVADLDTFESHIQRLVTKIPRDGSTIDLQPLFFQLTLDSATEFLFGESVNSLTSPAGSEQEIFGRCFDYAQGQLGQRSRLGKLVHVFPDKEFDQACKTVHRFVDNIVFRALERSQPKDAEKSIDGKGGKERYVFLTELMNSTRDPKQLRDELLNILLAGRDTTASLLSNTFHVLARRPDIWSKLKAEVDQLNGEKPDYDTLRNMKYLKYLLNESLRLYPVVPGNARFANRDTILPRGGGPDGLSPIFVPKGDIVAWSTFSMHRRFDIYGPDALEFRPERWAPEENLRPGWGYLPFNGGPRICVGQQFALTEASYTTVRLLQEFGGLEDRDGSEWCEQLSLTCASGRGVKVALVPRVG</sequence>
<evidence type="ECO:0000256" key="8">
    <source>
        <dbReference type="PIRSR" id="PIRSR602402-1"/>
    </source>
</evidence>
<dbReference type="PRINTS" id="PR01239">
    <property type="entry name" value="EP450IICYP52"/>
</dbReference>
<protein>
    <submittedName>
        <fullName evidence="11">Putative cytochrome P450 alkane hydroxylase</fullName>
    </submittedName>
</protein>
<proteinExistence type="inferred from homology"/>
<evidence type="ECO:0000256" key="9">
    <source>
        <dbReference type="RuleBase" id="RU000461"/>
    </source>
</evidence>
<dbReference type="PRINTS" id="PR00385">
    <property type="entry name" value="P450"/>
</dbReference>
<evidence type="ECO:0000256" key="4">
    <source>
        <dbReference type="ARBA" id="ARBA00022723"/>
    </source>
</evidence>
<dbReference type="OrthoDB" id="1470350at2759"/>
<keyword evidence="7 9" id="KW-0503">Monooxygenase</keyword>
<dbReference type="GO" id="GO:0020037">
    <property type="term" value="F:heme binding"/>
    <property type="evidence" value="ECO:0007669"/>
    <property type="project" value="InterPro"/>
</dbReference>
<evidence type="ECO:0000256" key="2">
    <source>
        <dbReference type="ARBA" id="ARBA00010617"/>
    </source>
</evidence>
<evidence type="ECO:0000256" key="1">
    <source>
        <dbReference type="ARBA" id="ARBA00001971"/>
    </source>
</evidence>
<evidence type="ECO:0000256" key="3">
    <source>
        <dbReference type="ARBA" id="ARBA00022617"/>
    </source>
</evidence>
<keyword evidence="3 8" id="KW-0349">Heme</keyword>
<feature type="transmembrane region" description="Helical" evidence="10">
    <location>
        <begin position="6"/>
        <end position="24"/>
    </location>
</feature>
<dbReference type="InterPro" id="IPR002402">
    <property type="entry name" value="Cyt_P450_E_grp-II"/>
</dbReference>
<keyword evidence="10" id="KW-0812">Transmembrane</keyword>
<reference evidence="11 12" key="1">
    <citation type="submission" date="2015-10" db="EMBL/GenBank/DDBJ databases">
        <title>Full genome of DAOMC 229536 Phialocephala scopiformis, a fungal endophyte of spruce producing the potent anti-insectan compound rugulosin.</title>
        <authorList>
            <consortium name="DOE Joint Genome Institute"/>
            <person name="Walker A.K."/>
            <person name="Frasz S.L."/>
            <person name="Seifert K.A."/>
            <person name="Miller J.D."/>
            <person name="Mondo S.J."/>
            <person name="Labutti K."/>
            <person name="Lipzen A."/>
            <person name="Dockter R."/>
            <person name="Kennedy M."/>
            <person name="Grigoriev I.V."/>
            <person name="Spatafora J.W."/>
        </authorList>
    </citation>
    <scope>NUCLEOTIDE SEQUENCE [LARGE SCALE GENOMIC DNA]</scope>
    <source>
        <strain evidence="11 12">CBS 120377</strain>
    </source>
</reference>
<evidence type="ECO:0000256" key="5">
    <source>
        <dbReference type="ARBA" id="ARBA00023002"/>
    </source>
</evidence>
<dbReference type="GO" id="GO:0016712">
    <property type="term" value="F:oxidoreductase activity, acting on paired donors, with incorporation or reduction of molecular oxygen, reduced flavin or flavoprotein as one donor, and incorporation of one atom of oxygen"/>
    <property type="evidence" value="ECO:0007669"/>
    <property type="project" value="InterPro"/>
</dbReference>
<comment type="similarity">
    <text evidence="2 9">Belongs to the cytochrome P450 family.</text>
</comment>
<keyword evidence="12" id="KW-1185">Reference proteome</keyword>
<dbReference type="PANTHER" id="PTHR24287">
    <property type="entry name" value="P450, PUTATIVE (EUROFUNG)-RELATED"/>
    <property type="match status" value="1"/>
</dbReference>
<name>A0A194XS75_MOLSC</name>
<dbReference type="Gene3D" id="1.10.630.10">
    <property type="entry name" value="Cytochrome P450"/>
    <property type="match status" value="1"/>
</dbReference>
<organism evidence="11 12">
    <name type="scientific">Mollisia scopiformis</name>
    <name type="common">Conifer needle endophyte fungus</name>
    <name type="synonym">Phialocephala scopiformis</name>
    <dbReference type="NCBI Taxonomy" id="149040"/>
    <lineage>
        <taxon>Eukaryota</taxon>
        <taxon>Fungi</taxon>
        <taxon>Dikarya</taxon>
        <taxon>Ascomycota</taxon>
        <taxon>Pezizomycotina</taxon>
        <taxon>Leotiomycetes</taxon>
        <taxon>Helotiales</taxon>
        <taxon>Mollisiaceae</taxon>
        <taxon>Mollisia</taxon>
    </lineage>
</organism>
<dbReference type="PANTHER" id="PTHR24287:SF1">
    <property type="entry name" value="P450, PUTATIVE (EUROFUNG)-RELATED"/>
    <property type="match status" value="1"/>
</dbReference>
<dbReference type="AlphaFoldDB" id="A0A194XS75"/>
<evidence type="ECO:0000256" key="10">
    <source>
        <dbReference type="SAM" id="Phobius"/>
    </source>
</evidence>
<evidence type="ECO:0000256" key="7">
    <source>
        <dbReference type="ARBA" id="ARBA00023033"/>
    </source>
</evidence>
<keyword evidence="10" id="KW-0472">Membrane</keyword>
<dbReference type="Proteomes" id="UP000070700">
    <property type="component" value="Unassembled WGS sequence"/>
</dbReference>
<keyword evidence="6 8" id="KW-0408">Iron</keyword>
<comment type="cofactor">
    <cofactor evidence="1 8">
        <name>heme</name>
        <dbReference type="ChEBI" id="CHEBI:30413"/>
    </cofactor>
</comment>
<dbReference type="Pfam" id="PF00067">
    <property type="entry name" value="p450"/>
    <property type="match status" value="1"/>
</dbReference>